<evidence type="ECO:0000256" key="3">
    <source>
        <dbReference type="PIRSR" id="PIRSR000390-1"/>
    </source>
</evidence>
<dbReference type="Pfam" id="PF01041">
    <property type="entry name" value="DegT_DnrJ_EryC1"/>
    <property type="match status" value="1"/>
</dbReference>
<dbReference type="InterPro" id="IPR015421">
    <property type="entry name" value="PyrdxlP-dep_Trfase_major"/>
</dbReference>
<evidence type="ECO:0000313" key="7">
    <source>
        <dbReference type="Proteomes" id="UP000176609"/>
    </source>
</evidence>
<keyword evidence="1 4" id="KW-0663">Pyridoxal phosphate</keyword>
<organism evidence="6 7">
    <name type="scientific">Candidatus Gottesmanbacteria bacterium RIFCSPLOWO2_01_FULL_39_12b</name>
    <dbReference type="NCBI Taxonomy" id="1798388"/>
    <lineage>
        <taxon>Bacteria</taxon>
        <taxon>Candidatus Gottesmaniibacteriota</taxon>
    </lineage>
</organism>
<dbReference type="AlphaFoldDB" id="A0A1F6APT1"/>
<accession>A0A1F6APT1</accession>
<dbReference type="SUPFAM" id="SSF53383">
    <property type="entry name" value="PLP-dependent transferases"/>
    <property type="match status" value="1"/>
</dbReference>
<evidence type="ECO:0000256" key="5">
    <source>
        <dbReference type="RuleBase" id="RU004508"/>
    </source>
</evidence>
<dbReference type="PANTHER" id="PTHR30244">
    <property type="entry name" value="TRANSAMINASE"/>
    <property type="match status" value="1"/>
</dbReference>
<feature type="active site" description="Proton acceptor" evidence="3">
    <location>
        <position position="187"/>
    </location>
</feature>
<evidence type="ECO:0000256" key="1">
    <source>
        <dbReference type="ARBA" id="ARBA00022898"/>
    </source>
</evidence>
<keyword evidence="6" id="KW-0032">Aminotransferase</keyword>
<evidence type="ECO:0000313" key="6">
    <source>
        <dbReference type="EMBL" id="OGG26709.1"/>
    </source>
</evidence>
<gene>
    <name evidence="6" type="ORF">A2960_00870</name>
</gene>
<evidence type="ECO:0000256" key="2">
    <source>
        <dbReference type="ARBA" id="ARBA00037999"/>
    </source>
</evidence>
<dbReference type="GO" id="GO:0030170">
    <property type="term" value="F:pyridoxal phosphate binding"/>
    <property type="evidence" value="ECO:0007669"/>
    <property type="project" value="TreeGrafter"/>
</dbReference>
<sequence length="374" mass="42675">MKPFSKPIYITRPLMPPLHKFTAKLRQIWKSKWLSNNGIQLQTLEKKIQRVLKVPHISLFNNGTIALLTAIKSLNLKGEVITTPFTFPATPNCLTWCNITPVFCDIDSVTMNIDPAKIEKNINKKTTGILAVHVFGSPCDVPTIQKIAERNSLKVVYDAAHGFEIEINNIGIGNFGDISMFSFHPTKLFHTGEGGALTCKDKILKKKIDLLRNFGIKNEEEVLLPGINGKMNELISAFGHVLLPLVKAEQKRRKRISELYKRYIDNIPGVTYQKDIPMVKTNYQYFVIRINSRIFGRSRNDVYNIFRTYNIYARKYFFPLCSQYPYYKHLPSSNPKNLPNAHRIADEVLALPFYGQLSISEAEKIISLLKSLGK</sequence>
<dbReference type="GO" id="GO:0000271">
    <property type="term" value="P:polysaccharide biosynthetic process"/>
    <property type="evidence" value="ECO:0007669"/>
    <property type="project" value="TreeGrafter"/>
</dbReference>
<dbReference type="Proteomes" id="UP000176609">
    <property type="component" value="Unassembled WGS sequence"/>
</dbReference>
<name>A0A1F6APT1_9BACT</name>
<comment type="caution">
    <text evidence="6">The sequence shown here is derived from an EMBL/GenBank/DDBJ whole genome shotgun (WGS) entry which is preliminary data.</text>
</comment>
<reference evidence="6 7" key="1">
    <citation type="journal article" date="2016" name="Nat. Commun.">
        <title>Thousands of microbial genomes shed light on interconnected biogeochemical processes in an aquifer system.</title>
        <authorList>
            <person name="Anantharaman K."/>
            <person name="Brown C.T."/>
            <person name="Hug L.A."/>
            <person name="Sharon I."/>
            <person name="Castelle C.J."/>
            <person name="Probst A.J."/>
            <person name="Thomas B.C."/>
            <person name="Singh A."/>
            <person name="Wilkins M.J."/>
            <person name="Karaoz U."/>
            <person name="Brodie E.L."/>
            <person name="Williams K.H."/>
            <person name="Hubbard S.S."/>
            <person name="Banfield J.F."/>
        </authorList>
    </citation>
    <scope>NUCLEOTIDE SEQUENCE [LARGE SCALE GENOMIC DNA]</scope>
</reference>
<feature type="modified residue" description="N6-(pyridoxal phosphate)lysine" evidence="4">
    <location>
        <position position="187"/>
    </location>
</feature>
<dbReference type="PIRSF" id="PIRSF000390">
    <property type="entry name" value="PLP_StrS"/>
    <property type="match status" value="1"/>
</dbReference>
<evidence type="ECO:0000256" key="4">
    <source>
        <dbReference type="PIRSR" id="PIRSR000390-2"/>
    </source>
</evidence>
<comment type="similarity">
    <text evidence="2 5">Belongs to the DegT/DnrJ/EryC1 family.</text>
</comment>
<dbReference type="GO" id="GO:0008483">
    <property type="term" value="F:transaminase activity"/>
    <property type="evidence" value="ECO:0007669"/>
    <property type="project" value="UniProtKB-KW"/>
</dbReference>
<dbReference type="InterPro" id="IPR015424">
    <property type="entry name" value="PyrdxlP-dep_Trfase"/>
</dbReference>
<dbReference type="Gene3D" id="3.40.640.10">
    <property type="entry name" value="Type I PLP-dependent aspartate aminotransferase-like (Major domain)"/>
    <property type="match status" value="1"/>
</dbReference>
<protein>
    <submittedName>
        <fullName evidence="6">Aminotransferase</fullName>
    </submittedName>
</protein>
<dbReference type="InterPro" id="IPR000653">
    <property type="entry name" value="DegT/StrS_aminotransferase"/>
</dbReference>
<dbReference type="EMBL" id="MFJR01000007">
    <property type="protein sequence ID" value="OGG26709.1"/>
    <property type="molecule type" value="Genomic_DNA"/>
</dbReference>
<dbReference type="CDD" id="cd00616">
    <property type="entry name" value="AHBA_syn"/>
    <property type="match status" value="1"/>
</dbReference>
<keyword evidence="6" id="KW-0808">Transferase</keyword>
<proteinExistence type="inferred from homology"/>
<dbReference type="PANTHER" id="PTHR30244:SF9">
    <property type="entry name" value="PROTEIN RV3402C"/>
    <property type="match status" value="1"/>
</dbReference>